<organism evidence="1 2">
    <name type="scientific">Paenibacillus pini JCM 16418</name>
    <dbReference type="NCBI Taxonomy" id="1236976"/>
    <lineage>
        <taxon>Bacteria</taxon>
        <taxon>Bacillati</taxon>
        <taxon>Bacillota</taxon>
        <taxon>Bacilli</taxon>
        <taxon>Bacillales</taxon>
        <taxon>Paenibacillaceae</taxon>
        <taxon>Paenibacillus</taxon>
    </lineage>
</organism>
<evidence type="ECO:0000313" key="2">
    <source>
        <dbReference type="Proteomes" id="UP000019364"/>
    </source>
</evidence>
<accession>W7YNW0</accession>
<dbReference type="EMBL" id="BAVZ01000011">
    <property type="protein sequence ID" value="GAF09303.1"/>
    <property type="molecule type" value="Genomic_DNA"/>
</dbReference>
<gene>
    <name evidence="1" type="ORF">JCM16418_3439</name>
</gene>
<comment type="caution">
    <text evidence="1">The sequence shown here is derived from an EMBL/GenBank/DDBJ whole genome shotgun (WGS) entry which is preliminary data.</text>
</comment>
<dbReference type="GO" id="GO:0016787">
    <property type="term" value="F:hydrolase activity"/>
    <property type="evidence" value="ECO:0007669"/>
    <property type="project" value="UniProtKB-KW"/>
</dbReference>
<dbReference type="Proteomes" id="UP000019364">
    <property type="component" value="Unassembled WGS sequence"/>
</dbReference>
<evidence type="ECO:0000313" key="1">
    <source>
        <dbReference type="EMBL" id="GAF09303.1"/>
    </source>
</evidence>
<reference evidence="1 2" key="1">
    <citation type="journal article" date="2014" name="Genome Announc.">
        <title>Draft Genome Sequence of Paenibacillus pini JCM 16418T, Isolated from the Rhizosphere of Pine Tree.</title>
        <authorList>
            <person name="Yuki M."/>
            <person name="Oshima K."/>
            <person name="Suda W."/>
            <person name="Oshida Y."/>
            <person name="Kitamura K."/>
            <person name="Iida Y."/>
            <person name="Hattori M."/>
            <person name="Ohkuma M."/>
        </authorList>
    </citation>
    <scope>NUCLEOTIDE SEQUENCE [LARGE SCALE GENOMIC DNA]</scope>
    <source>
        <strain evidence="1 2">JCM 16418</strain>
    </source>
</reference>
<protein>
    <submittedName>
        <fullName evidence="1">Hydrolase</fullName>
    </submittedName>
</protein>
<dbReference type="STRING" id="1236976.JCM16418_3439"/>
<dbReference type="RefSeq" id="WP_036650660.1">
    <property type="nucleotide sequence ID" value="NZ_BAVZ01000011.1"/>
</dbReference>
<sequence length="116" mass="13620">MEKNKYFVSVQAKSIMLQQGDAAYELEIFANDEEINKIKGLFDSLENLDNDCLLRTPNPGMPYHHDNPNDKYDHYLQEIYETLHELGTDETKHFVSSITDQLNTMGWHEEHNHHND</sequence>
<keyword evidence="2" id="KW-1185">Reference proteome</keyword>
<keyword evidence="1" id="KW-0378">Hydrolase</keyword>
<dbReference type="AlphaFoldDB" id="W7YNW0"/>
<proteinExistence type="predicted"/>
<name>W7YNW0_9BACL</name>